<evidence type="ECO:0000313" key="2">
    <source>
        <dbReference type="Proteomes" id="UP000585507"/>
    </source>
</evidence>
<dbReference type="EMBL" id="JACHBK010000017">
    <property type="protein sequence ID" value="MBB5539108.1"/>
    <property type="molecule type" value="Genomic_DNA"/>
</dbReference>
<keyword evidence="1" id="KW-0378">Hydrolase</keyword>
<sequence>MAVVEQTGTELIVLARYMQILPSFQGAKSLNE</sequence>
<reference evidence="1 2" key="1">
    <citation type="submission" date="2020-08" db="EMBL/GenBank/DDBJ databases">
        <title>Genomic Encyclopedia of Type Strains, Phase IV (KMG-V): Genome sequencing to study the core and pangenomes of soil and plant-associated prokaryotes.</title>
        <authorList>
            <person name="Whitman W."/>
        </authorList>
    </citation>
    <scope>NUCLEOTIDE SEQUENCE [LARGE SCALE GENOMIC DNA]</scope>
    <source>
        <strain evidence="1 2">SEMIA 4084</strain>
    </source>
</reference>
<keyword evidence="2" id="KW-1185">Reference proteome</keyword>
<gene>
    <name evidence="1" type="ORF">GGD55_005852</name>
</gene>
<protein>
    <submittedName>
        <fullName evidence="1">Formyltetrahydrofolate hydrolase</fullName>
    </submittedName>
</protein>
<accession>A0A7W8UH10</accession>
<evidence type="ECO:0000313" key="1">
    <source>
        <dbReference type="EMBL" id="MBB5539108.1"/>
    </source>
</evidence>
<dbReference type="GO" id="GO:0016787">
    <property type="term" value="F:hydrolase activity"/>
    <property type="evidence" value="ECO:0007669"/>
    <property type="project" value="UniProtKB-KW"/>
</dbReference>
<proteinExistence type="predicted"/>
<name>A0A7W8UH10_9HYPH</name>
<organism evidence="1 2">
    <name type="scientific">Rhizobium giardinii</name>
    <dbReference type="NCBI Taxonomy" id="56731"/>
    <lineage>
        <taxon>Bacteria</taxon>
        <taxon>Pseudomonadati</taxon>
        <taxon>Pseudomonadota</taxon>
        <taxon>Alphaproteobacteria</taxon>
        <taxon>Hyphomicrobiales</taxon>
        <taxon>Rhizobiaceae</taxon>
        <taxon>Rhizobium/Agrobacterium group</taxon>
        <taxon>Rhizobium</taxon>
    </lineage>
</organism>
<dbReference type="AlphaFoldDB" id="A0A7W8UH10"/>
<dbReference type="Proteomes" id="UP000585507">
    <property type="component" value="Unassembled WGS sequence"/>
</dbReference>
<comment type="caution">
    <text evidence="1">The sequence shown here is derived from an EMBL/GenBank/DDBJ whole genome shotgun (WGS) entry which is preliminary data.</text>
</comment>